<dbReference type="Pfam" id="PF01266">
    <property type="entry name" value="DAO"/>
    <property type="match status" value="1"/>
</dbReference>
<dbReference type="InterPro" id="IPR036188">
    <property type="entry name" value="FAD/NAD-bd_sf"/>
</dbReference>
<dbReference type="GO" id="GO:0005737">
    <property type="term" value="C:cytoplasm"/>
    <property type="evidence" value="ECO:0007669"/>
    <property type="project" value="TreeGrafter"/>
</dbReference>
<dbReference type="PANTHER" id="PTHR13847">
    <property type="entry name" value="SARCOSINE DEHYDROGENASE-RELATED"/>
    <property type="match status" value="1"/>
</dbReference>
<evidence type="ECO:0000313" key="6">
    <source>
        <dbReference type="Proteomes" id="UP000246352"/>
    </source>
</evidence>
<evidence type="ECO:0000256" key="1">
    <source>
        <dbReference type="ARBA" id="ARBA00009410"/>
    </source>
</evidence>
<dbReference type="GO" id="GO:0055130">
    <property type="term" value="P:D-alanine catabolic process"/>
    <property type="evidence" value="ECO:0007669"/>
    <property type="project" value="TreeGrafter"/>
</dbReference>
<dbReference type="EMBL" id="QGTR01000003">
    <property type="protein sequence ID" value="PWW00299.1"/>
    <property type="molecule type" value="Genomic_DNA"/>
</dbReference>
<dbReference type="AlphaFoldDB" id="A0A317PI58"/>
<keyword evidence="2" id="KW-0560">Oxidoreductase</keyword>
<comment type="similarity">
    <text evidence="1">Belongs to the DadA oxidoreductase family.</text>
</comment>
<keyword evidence="3" id="KW-0472">Membrane</keyword>
<dbReference type="GO" id="GO:0008718">
    <property type="term" value="F:D-amino-acid dehydrogenase activity"/>
    <property type="evidence" value="ECO:0007669"/>
    <property type="project" value="TreeGrafter"/>
</dbReference>
<evidence type="ECO:0000256" key="2">
    <source>
        <dbReference type="ARBA" id="ARBA00023002"/>
    </source>
</evidence>
<reference evidence="5 6" key="1">
    <citation type="submission" date="2018-05" db="EMBL/GenBank/DDBJ databases">
        <title>Genomic Encyclopedia of Type Strains, Phase IV (KMG-IV): sequencing the most valuable type-strain genomes for metagenomic binning, comparative biology and taxonomic classification.</title>
        <authorList>
            <person name="Goeker M."/>
        </authorList>
    </citation>
    <scope>NUCLEOTIDE SEQUENCE [LARGE SCALE GENOMIC DNA]</scope>
    <source>
        <strain evidence="5 6">DSM 16791</strain>
    </source>
</reference>
<gene>
    <name evidence="5" type="ORF">DFR52_103502</name>
</gene>
<dbReference type="Gene3D" id="3.30.9.10">
    <property type="entry name" value="D-Amino Acid Oxidase, subunit A, domain 2"/>
    <property type="match status" value="1"/>
</dbReference>
<dbReference type="InterPro" id="IPR006076">
    <property type="entry name" value="FAD-dep_OxRdtase"/>
</dbReference>
<sequence length="431" mass="46341">MDAKSAEQSFPSRTGVVIIGGGIVGVTAALFLAERGVPVVLCEKGRIAGEQSSRNWGWIRKANRDERELPLMIESARLWSRIVSDLDSDIGYGVRGTTYLSETDADIARHQDWLDRTKHFQLDSTLLSAAETDSLIGQSGRRFKGALHTPSDATAEPALAVPAMARRAAALGATILDNCAVRLIERQAGRVSAVITERGEIACDAVILAGGVWSRTFLENLDLDLPQLAVKSSVMRTTPAPEFISGTLGAARASLRRRQDGGYTIARSGAAEFQLIPAAFHHFAAFLPIIRDRWRIMKIRAGSEFFGPLGSSRWKADETSPFERVRVMDPVPDRKLLDTVLGDAKALHPQLAGVSIAQTWGGLIDVMPDELPVIDSPPGWEGLTLATGLSGHGFGIGPGVGLMAAQRVLGERLLVDASSFALSRFSRKAAA</sequence>
<dbReference type="SUPFAM" id="SSF51905">
    <property type="entry name" value="FAD/NAD(P)-binding domain"/>
    <property type="match status" value="1"/>
</dbReference>
<proteinExistence type="inferred from homology"/>
<evidence type="ECO:0000313" key="5">
    <source>
        <dbReference type="EMBL" id="PWW00299.1"/>
    </source>
</evidence>
<keyword evidence="3" id="KW-0812">Transmembrane</keyword>
<dbReference type="PANTHER" id="PTHR13847:SF280">
    <property type="entry name" value="D-AMINO ACID DEHYDROGENASE"/>
    <property type="match status" value="1"/>
</dbReference>
<accession>A0A317PI58</accession>
<name>A0A317PI58_9HYPH</name>
<dbReference type="RefSeq" id="WP_110032531.1">
    <property type="nucleotide sequence ID" value="NZ_QGTR01000003.1"/>
</dbReference>
<feature type="domain" description="FAD dependent oxidoreductase" evidence="4">
    <location>
        <begin position="16"/>
        <end position="407"/>
    </location>
</feature>
<protein>
    <submittedName>
        <fullName evidence="5">Glycine/D-amino acid oxidase-like deaminating enzyme</fullName>
    </submittedName>
</protein>
<dbReference type="Proteomes" id="UP000246352">
    <property type="component" value="Unassembled WGS sequence"/>
</dbReference>
<comment type="caution">
    <text evidence="5">The sequence shown here is derived from an EMBL/GenBank/DDBJ whole genome shotgun (WGS) entry which is preliminary data.</text>
</comment>
<dbReference type="OrthoDB" id="9787190at2"/>
<evidence type="ECO:0000256" key="3">
    <source>
        <dbReference type="SAM" id="Phobius"/>
    </source>
</evidence>
<dbReference type="Gene3D" id="3.50.50.60">
    <property type="entry name" value="FAD/NAD(P)-binding domain"/>
    <property type="match status" value="1"/>
</dbReference>
<evidence type="ECO:0000259" key="4">
    <source>
        <dbReference type="Pfam" id="PF01266"/>
    </source>
</evidence>
<keyword evidence="3" id="KW-1133">Transmembrane helix</keyword>
<dbReference type="GO" id="GO:0005886">
    <property type="term" value="C:plasma membrane"/>
    <property type="evidence" value="ECO:0007669"/>
    <property type="project" value="TreeGrafter"/>
</dbReference>
<keyword evidence="6" id="KW-1185">Reference proteome</keyword>
<feature type="transmembrane region" description="Helical" evidence="3">
    <location>
        <begin position="12"/>
        <end position="33"/>
    </location>
</feature>
<organism evidence="5 6">
    <name type="scientific">Hoeflea marina</name>
    <dbReference type="NCBI Taxonomy" id="274592"/>
    <lineage>
        <taxon>Bacteria</taxon>
        <taxon>Pseudomonadati</taxon>
        <taxon>Pseudomonadota</taxon>
        <taxon>Alphaproteobacteria</taxon>
        <taxon>Hyphomicrobiales</taxon>
        <taxon>Rhizobiaceae</taxon>
        <taxon>Hoeflea</taxon>
    </lineage>
</organism>